<dbReference type="AlphaFoldDB" id="A0A7J7M137"/>
<comment type="caution">
    <text evidence="15">The sequence shown here is derived from an EMBL/GenBank/DDBJ whole genome shotgun (WGS) entry which is preliminary data.</text>
</comment>
<evidence type="ECO:0000256" key="11">
    <source>
        <dbReference type="ARBA" id="ARBA00068630"/>
    </source>
</evidence>
<keyword evidence="7" id="KW-0832">Ubl conjugation</keyword>
<keyword evidence="5 13" id="KW-0863">Zinc-finger</keyword>
<gene>
    <name evidence="15" type="ORF">GIB67_042511</name>
</gene>
<dbReference type="InterPro" id="IPR057721">
    <property type="entry name" value="BCD1_alpha/beta"/>
</dbReference>
<evidence type="ECO:0000256" key="8">
    <source>
        <dbReference type="ARBA" id="ARBA00049598"/>
    </source>
</evidence>
<name>A0A7J7M137_9MAGN</name>
<dbReference type="Proteomes" id="UP000541444">
    <property type="component" value="Unassembled WGS sequence"/>
</dbReference>
<keyword evidence="1" id="KW-1017">Isopeptide bond</keyword>
<dbReference type="InterPro" id="IPR007529">
    <property type="entry name" value="Znf_HIT"/>
</dbReference>
<dbReference type="FunFam" id="3.30.60.190:FF:000001">
    <property type="entry name" value="box C/D snoRNA protein 1"/>
    <property type="match status" value="1"/>
</dbReference>
<dbReference type="PANTHER" id="PTHR13483:SF3">
    <property type="entry name" value="BOX C_D SNORNA PROTEIN 1"/>
    <property type="match status" value="1"/>
</dbReference>
<evidence type="ECO:0000256" key="7">
    <source>
        <dbReference type="ARBA" id="ARBA00022843"/>
    </source>
</evidence>
<dbReference type="Gene3D" id="3.30.60.190">
    <property type="match status" value="1"/>
</dbReference>
<evidence type="ECO:0000256" key="9">
    <source>
        <dbReference type="ARBA" id="ARBA00049654"/>
    </source>
</evidence>
<evidence type="ECO:0000313" key="16">
    <source>
        <dbReference type="Proteomes" id="UP000541444"/>
    </source>
</evidence>
<evidence type="ECO:0000256" key="3">
    <source>
        <dbReference type="ARBA" id="ARBA00022553"/>
    </source>
</evidence>
<evidence type="ECO:0000256" key="1">
    <source>
        <dbReference type="ARBA" id="ARBA00022499"/>
    </source>
</evidence>
<comment type="function">
    <text evidence="8">Required for box C/D snoRNAs accumulation involved in snoRNA processing, snoRNA transport to the nucleolus and ribosome biogenesis.</text>
</comment>
<evidence type="ECO:0000313" key="15">
    <source>
        <dbReference type="EMBL" id="KAF6148552.1"/>
    </source>
</evidence>
<dbReference type="PANTHER" id="PTHR13483">
    <property type="entry name" value="BOX C_D SNORNA PROTEIN 1-RELATED"/>
    <property type="match status" value="1"/>
</dbReference>
<dbReference type="CDD" id="cd23023">
    <property type="entry name" value="zf-HIT_BCD1"/>
    <property type="match status" value="1"/>
</dbReference>
<dbReference type="Pfam" id="PF25790">
    <property type="entry name" value="BCD1"/>
    <property type="match status" value="1"/>
</dbReference>
<proteinExistence type="inferred from homology"/>
<sequence length="175" mass="20126">MEVVEAASLNPPKKPSICNECNLNPSKYTCPGCSLRSCSLPCVKSHKQRTSCMGKRPRSEFVPFSQFDDNLLISDYNLLEEVKRVADSAQRLRNGLCGKPYFKLPDKLRFLKNAAYRRNTKLLLLPSGMSMREKNNSWYNIKKKSIFWTIEWRFHSADVVLTDHGVFIDGEEETD</sequence>
<evidence type="ECO:0000256" key="13">
    <source>
        <dbReference type="PROSITE-ProRule" id="PRU00453"/>
    </source>
</evidence>
<protein>
    <recommendedName>
        <fullName evidence="11">Box C/D snoRNA protein 1</fullName>
    </recommendedName>
    <alternativeName>
        <fullName evidence="12">Zinc finger HIT domain-containing protein 6</fullName>
    </alternativeName>
</protein>
<keyword evidence="16" id="KW-1185">Reference proteome</keyword>
<dbReference type="SUPFAM" id="SSF144232">
    <property type="entry name" value="HIT/MYND zinc finger-like"/>
    <property type="match status" value="1"/>
</dbReference>
<evidence type="ECO:0000256" key="6">
    <source>
        <dbReference type="ARBA" id="ARBA00022833"/>
    </source>
</evidence>
<evidence type="ECO:0000256" key="2">
    <source>
        <dbReference type="ARBA" id="ARBA00022517"/>
    </source>
</evidence>
<dbReference type="GO" id="GO:0008270">
    <property type="term" value="F:zinc ion binding"/>
    <property type="evidence" value="ECO:0007669"/>
    <property type="project" value="UniProtKB-UniRule"/>
</dbReference>
<dbReference type="InterPro" id="IPR051639">
    <property type="entry name" value="BCD1"/>
</dbReference>
<comment type="subunit">
    <text evidence="10">Interacts with FBL, SNU13, NOP58, NUFIP1, RUVBL1, RUVBL2 and TAF9. Interacts (via HIT-type zinc finger) with the RUVBL1/RUVBL2 complex in the presence of ADP.</text>
</comment>
<keyword evidence="6" id="KW-0862">Zinc</keyword>
<keyword evidence="4" id="KW-0479">Metal-binding</keyword>
<dbReference type="GO" id="GO:0048254">
    <property type="term" value="P:snoRNA localization"/>
    <property type="evidence" value="ECO:0007669"/>
    <property type="project" value="TreeGrafter"/>
</dbReference>
<dbReference type="OrthoDB" id="272357at2759"/>
<evidence type="ECO:0000256" key="4">
    <source>
        <dbReference type="ARBA" id="ARBA00022723"/>
    </source>
</evidence>
<dbReference type="GO" id="GO:0000492">
    <property type="term" value="P:box C/D snoRNP assembly"/>
    <property type="evidence" value="ECO:0007669"/>
    <property type="project" value="TreeGrafter"/>
</dbReference>
<dbReference type="GO" id="GO:0000463">
    <property type="term" value="P:maturation of LSU-rRNA from tricistronic rRNA transcript (SSU-rRNA, 5.8S rRNA, LSU-rRNA)"/>
    <property type="evidence" value="ECO:0007669"/>
    <property type="project" value="TreeGrafter"/>
</dbReference>
<dbReference type="EMBL" id="JACGCM010001844">
    <property type="protein sequence ID" value="KAF6148552.1"/>
    <property type="molecule type" value="Genomic_DNA"/>
</dbReference>
<keyword evidence="3" id="KW-0597">Phosphoprotein</keyword>
<organism evidence="15 16">
    <name type="scientific">Kingdonia uniflora</name>
    <dbReference type="NCBI Taxonomy" id="39325"/>
    <lineage>
        <taxon>Eukaryota</taxon>
        <taxon>Viridiplantae</taxon>
        <taxon>Streptophyta</taxon>
        <taxon>Embryophyta</taxon>
        <taxon>Tracheophyta</taxon>
        <taxon>Spermatophyta</taxon>
        <taxon>Magnoliopsida</taxon>
        <taxon>Ranunculales</taxon>
        <taxon>Circaeasteraceae</taxon>
        <taxon>Kingdonia</taxon>
    </lineage>
</organism>
<evidence type="ECO:0000256" key="10">
    <source>
        <dbReference type="ARBA" id="ARBA00061949"/>
    </source>
</evidence>
<dbReference type="GO" id="GO:0005634">
    <property type="term" value="C:nucleus"/>
    <property type="evidence" value="ECO:0007669"/>
    <property type="project" value="TreeGrafter"/>
</dbReference>
<dbReference type="PROSITE" id="PS51083">
    <property type="entry name" value="ZF_HIT"/>
    <property type="match status" value="1"/>
</dbReference>
<dbReference type="GO" id="GO:0070761">
    <property type="term" value="C:pre-snoRNP complex"/>
    <property type="evidence" value="ECO:0007669"/>
    <property type="project" value="TreeGrafter"/>
</dbReference>
<keyword evidence="2" id="KW-0690">Ribosome biogenesis</keyword>
<reference evidence="15 16" key="1">
    <citation type="journal article" date="2020" name="IScience">
        <title>Genome Sequencing of the Endangered Kingdonia uniflora (Circaeasteraceae, Ranunculales) Reveals Potential Mechanisms of Evolutionary Specialization.</title>
        <authorList>
            <person name="Sun Y."/>
            <person name="Deng T."/>
            <person name="Zhang A."/>
            <person name="Moore M.J."/>
            <person name="Landis J.B."/>
            <person name="Lin N."/>
            <person name="Zhang H."/>
            <person name="Zhang X."/>
            <person name="Huang J."/>
            <person name="Zhang X."/>
            <person name="Sun H."/>
            <person name="Wang H."/>
        </authorList>
    </citation>
    <scope>NUCLEOTIDE SEQUENCE [LARGE SCALE GENOMIC DNA]</scope>
    <source>
        <strain evidence="15">TB1705</strain>
        <tissue evidence="15">Leaf</tissue>
    </source>
</reference>
<accession>A0A7J7M137</accession>
<comment type="similarity">
    <text evidence="9">Belongs to the BCD1 family.</text>
</comment>
<evidence type="ECO:0000256" key="5">
    <source>
        <dbReference type="ARBA" id="ARBA00022771"/>
    </source>
</evidence>
<dbReference type="Pfam" id="PF04438">
    <property type="entry name" value="zf-HIT"/>
    <property type="match status" value="1"/>
</dbReference>
<evidence type="ECO:0000259" key="14">
    <source>
        <dbReference type="PROSITE" id="PS51083"/>
    </source>
</evidence>
<feature type="domain" description="HIT-type" evidence="14">
    <location>
        <begin position="18"/>
        <end position="52"/>
    </location>
</feature>
<evidence type="ECO:0000256" key="12">
    <source>
        <dbReference type="ARBA" id="ARBA00077531"/>
    </source>
</evidence>